<dbReference type="InterPro" id="IPR050194">
    <property type="entry name" value="Glycosyltransferase_grp1"/>
</dbReference>
<keyword evidence="2" id="KW-0808">Transferase</keyword>
<dbReference type="PANTHER" id="PTHR45947">
    <property type="entry name" value="SULFOQUINOVOSYL TRANSFERASE SQD2"/>
    <property type="match status" value="1"/>
</dbReference>
<proteinExistence type="predicted"/>
<dbReference type="EMBL" id="FMUX01000028">
    <property type="protein sequence ID" value="SCY86230.1"/>
    <property type="molecule type" value="Genomic_DNA"/>
</dbReference>
<accession>A0A1G5JE68</accession>
<dbReference type="Gene3D" id="3.40.50.2000">
    <property type="entry name" value="Glycogen Phosphorylase B"/>
    <property type="match status" value="2"/>
</dbReference>
<evidence type="ECO:0000313" key="3">
    <source>
        <dbReference type="Proteomes" id="UP000198870"/>
    </source>
</evidence>
<dbReference type="STRING" id="419481.SAMN05216233_12864"/>
<dbReference type="AlphaFoldDB" id="A0A1G5JE68"/>
<evidence type="ECO:0000259" key="1">
    <source>
        <dbReference type="Pfam" id="PF13439"/>
    </source>
</evidence>
<keyword evidence="3" id="KW-1185">Reference proteome</keyword>
<organism evidence="2 3">
    <name type="scientific">Desulfoluna spongiiphila</name>
    <dbReference type="NCBI Taxonomy" id="419481"/>
    <lineage>
        <taxon>Bacteria</taxon>
        <taxon>Pseudomonadati</taxon>
        <taxon>Thermodesulfobacteriota</taxon>
        <taxon>Desulfobacteria</taxon>
        <taxon>Desulfobacterales</taxon>
        <taxon>Desulfolunaceae</taxon>
        <taxon>Desulfoluna</taxon>
    </lineage>
</organism>
<name>A0A1G5JE68_9BACT</name>
<dbReference type="SUPFAM" id="SSF53756">
    <property type="entry name" value="UDP-Glycosyltransferase/glycogen phosphorylase"/>
    <property type="match status" value="1"/>
</dbReference>
<feature type="domain" description="Glycosyltransferase subfamily 4-like N-terminal" evidence="1">
    <location>
        <begin position="25"/>
        <end position="146"/>
    </location>
</feature>
<dbReference type="RefSeq" id="WP_217640404.1">
    <property type="nucleotide sequence ID" value="NZ_FMUX01000028.1"/>
</dbReference>
<sequence length="326" mass="36938">MKIFSPMAYGNGAYILHKTLEKHLKGYGVREYSPYLTLFPILLKTISIPHDIDLIHTTPDYAPFFLKKNKPLLITFHGYSLGRDCREYNSILQNIHYATALKLFTNLAVQKSTHITAVSKHTASIVENQHNPTDKIRVIYNGVDEQFFRPLSKHKKKRNVKVLFAGNLKRQKGAHWLPEICKKAGTELEFYATTGLMNLPQKLQNIKSVGVVNHQDMPNLYNDMDILLMPTVREGFGLVVAEAMACGLPVVATNCTALPELIDHGKGGYLCKIGDTSDFAEKINILAKSPSLRHIMGEYNRSKIESHFTLKRMVAEYHTLFEEIHS</sequence>
<evidence type="ECO:0000313" key="2">
    <source>
        <dbReference type="EMBL" id="SCY86230.1"/>
    </source>
</evidence>
<dbReference type="GO" id="GO:0016757">
    <property type="term" value="F:glycosyltransferase activity"/>
    <property type="evidence" value="ECO:0007669"/>
    <property type="project" value="TreeGrafter"/>
</dbReference>
<protein>
    <submittedName>
        <fullName evidence="2">Glycosyltransferase involved in cell wall bisynthesis</fullName>
    </submittedName>
</protein>
<dbReference type="Pfam" id="PF13439">
    <property type="entry name" value="Glyco_transf_4"/>
    <property type="match status" value="1"/>
</dbReference>
<dbReference type="InterPro" id="IPR028098">
    <property type="entry name" value="Glyco_trans_4-like_N"/>
</dbReference>
<reference evidence="2 3" key="1">
    <citation type="submission" date="2016-10" db="EMBL/GenBank/DDBJ databases">
        <authorList>
            <person name="de Groot N.N."/>
        </authorList>
    </citation>
    <scope>NUCLEOTIDE SEQUENCE [LARGE SCALE GENOMIC DNA]</scope>
    <source>
        <strain evidence="2 3">AA1</strain>
    </source>
</reference>
<dbReference type="PANTHER" id="PTHR45947:SF3">
    <property type="entry name" value="SULFOQUINOVOSYL TRANSFERASE SQD2"/>
    <property type="match status" value="1"/>
</dbReference>
<dbReference type="CDD" id="cd03801">
    <property type="entry name" value="GT4_PimA-like"/>
    <property type="match status" value="1"/>
</dbReference>
<gene>
    <name evidence="2" type="ORF">SAMN05216233_12864</name>
</gene>
<dbReference type="Pfam" id="PF13692">
    <property type="entry name" value="Glyco_trans_1_4"/>
    <property type="match status" value="1"/>
</dbReference>
<dbReference type="Proteomes" id="UP000198870">
    <property type="component" value="Unassembled WGS sequence"/>
</dbReference>